<name>F4QA63_CACFS</name>
<dbReference type="Proteomes" id="UP000007797">
    <property type="component" value="Unassembled WGS sequence"/>
</dbReference>
<dbReference type="EMBL" id="GL883026">
    <property type="protein sequence ID" value="EGG15582.1"/>
    <property type="molecule type" value="Genomic_DNA"/>
</dbReference>
<reference evidence="3" key="1">
    <citation type="journal article" date="2011" name="Genome Res.">
        <title>Phylogeny-wide analysis of social amoeba genomes highlights ancient origins for complex intercellular communication.</title>
        <authorList>
            <person name="Heidel A.J."/>
            <person name="Lawal H.M."/>
            <person name="Felder M."/>
            <person name="Schilde C."/>
            <person name="Helps N.R."/>
            <person name="Tunggal B."/>
            <person name="Rivero F."/>
            <person name="John U."/>
            <person name="Schleicher M."/>
            <person name="Eichinger L."/>
            <person name="Platzer M."/>
            <person name="Noegel A.A."/>
            <person name="Schaap P."/>
            <person name="Gloeckner G."/>
        </authorList>
    </citation>
    <scope>NUCLEOTIDE SEQUENCE [LARGE SCALE GENOMIC DNA]</scope>
    <source>
        <strain evidence="3">SH3</strain>
    </source>
</reference>
<dbReference type="GeneID" id="14867676"/>
<dbReference type="RefSeq" id="XP_004354324.1">
    <property type="nucleotide sequence ID" value="XM_004354272.1"/>
</dbReference>
<dbReference type="AlphaFoldDB" id="F4QA63"/>
<organism evidence="2 3">
    <name type="scientific">Cavenderia fasciculata</name>
    <name type="common">Slime mold</name>
    <name type="synonym">Dictyostelium fasciculatum</name>
    <dbReference type="NCBI Taxonomy" id="261658"/>
    <lineage>
        <taxon>Eukaryota</taxon>
        <taxon>Amoebozoa</taxon>
        <taxon>Evosea</taxon>
        <taxon>Eumycetozoa</taxon>
        <taxon>Dictyostelia</taxon>
        <taxon>Acytosteliales</taxon>
        <taxon>Cavenderiaceae</taxon>
        <taxon>Cavenderia</taxon>
    </lineage>
</organism>
<proteinExistence type="predicted"/>
<sequence length="245" mass="26057">MKLLSVLLIIASIALVATTVSGSAAEIERSSSSSSSDDGLSPCSTCVSSINFAYNKLYDIATTGGSDIATCGQICIQLPDRTTIKECNTTCNAFGVKEFVAAILVDRDPIYYCQVAQQCQGNNDGAAADLSFFAAEMLPTGQINVTSSINVISYINYGEMRTVIAGPQGNITSNDYLIGYDPNQFLEIQIRVSTTTWPAGDYKAYGYVCAASCFSQDSGSRVLYSTSATFTVPASEELLLSANFQ</sequence>
<feature type="chain" id="PRO_5003313909" description="Countin-like protein" evidence="1">
    <location>
        <begin position="25"/>
        <end position="245"/>
    </location>
</feature>
<protein>
    <recommendedName>
        <fullName evidence="4">Countin-like protein</fullName>
    </recommendedName>
</protein>
<keyword evidence="3" id="KW-1185">Reference proteome</keyword>
<evidence type="ECO:0000313" key="2">
    <source>
        <dbReference type="EMBL" id="EGG15582.1"/>
    </source>
</evidence>
<evidence type="ECO:0000313" key="3">
    <source>
        <dbReference type="Proteomes" id="UP000007797"/>
    </source>
</evidence>
<dbReference type="KEGG" id="dfa:DFA_10424"/>
<keyword evidence="1" id="KW-0732">Signal</keyword>
<feature type="signal peptide" evidence="1">
    <location>
        <begin position="1"/>
        <end position="24"/>
    </location>
</feature>
<evidence type="ECO:0000256" key="1">
    <source>
        <dbReference type="SAM" id="SignalP"/>
    </source>
</evidence>
<dbReference type="OrthoDB" id="17754at2759"/>
<evidence type="ECO:0008006" key="4">
    <source>
        <dbReference type="Google" id="ProtNLM"/>
    </source>
</evidence>
<accession>F4QA63</accession>
<gene>
    <name evidence="2" type="ORF">DFA_10424</name>
</gene>